<dbReference type="AlphaFoldDB" id="A0A0F8Y416"/>
<comment type="caution">
    <text evidence="1">The sequence shown here is derived from an EMBL/GenBank/DDBJ whole genome shotgun (WGS) entry which is preliminary data.</text>
</comment>
<protein>
    <submittedName>
        <fullName evidence="1">Uncharacterized protein</fullName>
    </submittedName>
</protein>
<reference evidence="1" key="1">
    <citation type="journal article" date="2015" name="Nature">
        <title>Complex archaea that bridge the gap between prokaryotes and eukaryotes.</title>
        <authorList>
            <person name="Spang A."/>
            <person name="Saw J.H."/>
            <person name="Jorgensen S.L."/>
            <person name="Zaremba-Niedzwiedzka K."/>
            <person name="Martijn J."/>
            <person name="Lind A.E."/>
            <person name="van Eijk R."/>
            <person name="Schleper C."/>
            <person name="Guy L."/>
            <person name="Ettema T.J."/>
        </authorList>
    </citation>
    <scope>NUCLEOTIDE SEQUENCE</scope>
</reference>
<name>A0A0F8Y416_9ZZZZ</name>
<accession>A0A0F8Y416</accession>
<dbReference type="EMBL" id="LAZR01055588">
    <property type="protein sequence ID" value="KKK76033.1"/>
    <property type="molecule type" value="Genomic_DNA"/>
</dbReference>
<evidence type="ECO:0000313" key="1">
    <source>
        <dbReference type="EMBL" id="KKK76033.1"/>
    </source>
</evidence>
<gene>
    <name evidence="1" type="ORF">LCGC14_2867730</name>
</gene>
<proteinExistence type="predicted"/>
<sequence>MKMNEYDVKRLGLILALQAEIEGMKVENLVREQDNLAVAYDNNQFQYVAEQLRELSYAHNEQL</sequence>
<organism evidence="1">
    <name type="scientific">marine sediment metagenome</name>
    <dbReference type="NCBI Taxonomy" id="412755"/>
    <lineage>
        <taxon>unclassified sequences</taxon>
        <taxon>metagenomes</taxon>
        <taxon>ecological metagenomes</taxon>
    </lineage>
</organism>